<dbReference type="PANTHER" id="PTHR10196:SF69">
    <property type="entry name" value="GLYCEROL KINASE"/>
    <property type="match status" value="1"/>
</dbReference>
<dbReference type="UniPathway" id="UPA00618">
    <property type="reaction ID" value="UER00672"/>
</dbReference>
<dbReference type="EMBL" id="FWZT01000017">
    <property type="protein sequence ID" value="SMF55662.1"/>
    <property type="molecule type" value="Genomic_DNA"/>
</dbReference>
<comment type="similarity">
    <text evidence="2 9 10">Belongs to the FGGY kinase family.</text>
</comment>
<dbReference type="GO" id="GO:0006072">
    <property type="term" value="P:glycerol-3-phosphate metabolic process"/>
    <property type="evidence" value="ECO:0007669"/>
    <property type="project" value="InterPro"/>
</dbReference>
<dbReference type="FunFam" id="3.30.420.40:FF:000008">
    <property type="entry name" value="Glycerol kinase"/>
    <property type="match status" value="1"/>
</dbReference>
<dbReference type="HAMAP" id="MF_00186">
    <property type="entry name" value="Glycerol_kin"/>
    <property type="match status" value="1"/>
</dbReference>
<feature type="binding site" evidence="9">
    <location>
        <position position="406"/>
    </location>
    <ligand>
        <name>ADP</name>
        <dbReference type="ChEBI" id="CHEBI:456216"/>
    </ligand>
</feature>
<comment type="activity regulation">
    <text evidence="9">Inhibited by fructose 1,6-bisphosphate (FBP).</text>
</comment>
<keyword evidence="3 9" id="KW-0808">Transferase</keyword>
<evidence type="ECO:0000313" key="14">
    <source>
        <dbReference type="Proteomes" id="UP000192907"/>
    </source>
</evidence>
<evidence type="ECO:0000256" key="5">
    <source>
        <dbReference type="ARBA" id="ARBA00022777"/>
    </source>
</evidence>
<protein>
    <recommendedName>
        <fullName evidence="9">Glycerol kinase</fullName>
        <ecNumber evidence="9">2.7.1.30</ecNumber>
    </recommendedName>
    <alternativeName>
        <fullName evidence="9">ATP:glycerol 3-phosphotransferase</fullName>
    </alternativeName>
    <alternativeName>
        <fullName evidence="9">Glycerokinase</fullName>
        <shortName evidence="9">GK</shortName>
    </alternativeName>
</protein>
<feature type="binding site" evidence="9">
    <location>
        <position position="133"/>
    </location>
    <ligand>
        <name>sn-glycerol 3-phosphate</name>
        <dbReference type="ChEBI" id="CHEBI:57597"/>
    </ligand>
</feature>
<keyword evidence="7 9" id="KW-0067">ATP-binding</keyword>
<feature type="binding site" evidence="9">
    <location>
        <position position="262"/>
    </location>
    <ligand>
        <name>ATP</name>
        <dbReference type="ChEBI" id="CHEBI:30616"/>
    </ligand>
</feature>
<evidence type="ECO:0000256" key="1">
    <source>
        <dbReference type="ARBA" id="ARBA00005190"/>
    </source>
</evidence>
<feature type="domain" description="Carbohydrate kinase FGGY C-terminal" evidence="12">
    <location>
        <begin position="257"/>
        <end position="445"/>
    </location>
</feature>
<comment type="catalytic activity">
    <reaction evidence="8 9">
        <text>glycerol + ATP = sn-glycerol 3-phosphate + ADP + H(+)</text>
        <dbReference type="Rhea" id="RHEA:21644"/>
        <dbReference type="ChEBI" id="CHEBI:15378"/>
        <dbReference type="ChEBI" id="CHEBI:17754"/>
        <dbReference type="ChEBI" id="CHEBI:30616"/>
        <dbReference type="ChEBI" id="CHEBI:57597"/>
        <dbReference type="ChEBI" id="CHEBI:456216"/>
        <dbReference type="EC" id="2.7.1.30"/>
    </reaction>
</comment>
<dbReference type="InterPro" id="IPR018485">
    <property type="entry name" value="FGGY_C"/>
</dbReference>
<dbReference type="GO" id="GO:0004370">
    <property type="term" value="F:glycerol kinase activity"/>
    <property type="evidence" value="ECO:0007669"/>
    <property type="project" value="UniProtKB-UniRule"/>
</dbReference>
<evidence type="ECO:0000256" key="4">
    <source>
        <dbReference type="ARBA" id="ARBA00022741"/>
    </source>
</evidence>
<dbReference type="PROSITE" id="PS00445">
    <property type="entry name" value="FGGY_KINASES_2"/>
    <property type="match status" value="1"/>
</dbReference>
<sequence>MAEFILAFDQGTTSSRALLVDQKGTIAAVAQKEFKQIYPQQGWVEHDPMEIWSSQLSCAQEVMATVAAGDKVVAIGITNQRETAIVWDRQTGKPIYNAIVWQDRRTAGICDRMKDQNLEATIRESSGLVVDAYFSGTKVQWILDNVDDAREKAAAGDLVFGTVDSWLLWQLTEGRVHATDVSNACRTMLFNIKDMAWDDQLLDILKVPKSMLPEVKSNSETYGFSKLFGYEIPIAGMAGDQHAALFGQMCTEKGMVKNTYGTGCFLMMNTGPKPILSQNKLLTTIAWQRGDEVNYALEGSIFMGGAIVQWLRDELGLIKSSSEVETLAEQVTDNGGVYLVPAFVGLGAPHWDQYARGTILGMTRGSNKAHIARAALESIAYQTKDVVAAMEADAGMKLRQLRVDGGASINNNLMQFQSDILKTDVIRPQVLETTAIGAAYFAGLAIGFWKSVAEIKELWQEDRQFSPDMSDDARNHYLQKWSQAVSCAKGWAKT</sequence>
<feature type="binding site" evidence="9">
    <location>
        <position position="133"/>
    </location>
    <ligand>
        <name>glycerol</name>
        <dbReference type="ChEBI" id="CHEBI:17754"/>
    </ligand>
</feature>
<evidence type="ECO:0000256" key="6">
    <source>
        <dbReference type="ARBA" id="ARBA00022798"/>
    </source>
</evidence>
<dbReference type="InterPro" id="IPR018483">
    <property type="entry name" value="Carb_kinase_FGGY_CS"/>
</dbReference>
<dbReference type="NCBIfam" id="NF000756">
    <property type="entry name" value="PRK00047.1"/>
    <property type="match status" value="1"/>
</dbReference>
<feature type="binding site" evidence="9">
    <location>
        <position position="262"/>
    </location>
    <ligand>
        <name>ADP</name>
        <dbReference type="ChEBI" id="CHEBI:456216"/>
    </ligand>
</feature>
<feature type="binding site" evidence="9">
    <location>
        <position position="12"/>
    </location>
    <ligand>
        <name>ADP</name>
        <dbReference type="ChEBI" id="CHEBI:456216"/>
    </ligand>
</feature>
<feature type="binding site" evidence="9">
    <location>
        <position position="305"/>
    </location>
    <ligand>
        <name>ADP</name>
        <dbReference type="ChEBI" id="CHEBI:456216"/>
    </ligand>
</feature>
<dbReference type="Proteomes" id="UP000192907">
    <property type="component" value="Unassembled WGS sequence"/>
</dbReference>
<keyword evidence="5 9" id="KW-0418">Kinase</keyword>
<dbReference type="PANTHER" id="PTHR10196">
    <property type="entry name" value="SUGAR KINASE"/>
    <property type="match status" value="1"/>
</dbReference>
<feature type="binding site" evidence="9">
    <location>
        <position position="82"/>
    </location>
    <ligand>
        <name>sn-glycerol 3-phosphate</name>
        <dbReference type="ChEBI" id="CHEBI:57597"/>
    </ligand>
</feature>
<feature type="binding site" evidence="9">
    <location>
        <position position="16"/>
    </location>
    <ligand>
        <name>ADP</name>
        <dbReference type="ChEBI" id="CHEBI:456216"/>
    </ligand>
</feature>
<dbReference type="PIRSF" id="PIRSF000538">
    <property type="entry name" value="GlpK"/>
    <property type="match status" value="1"/>
</dbReference>
<dbReference type="CDD" id="cd07786">
    <property type="entry name" value="FGGY_EcGK_like"/>
    <property type="match status" value="1"/>
</dbReference>
<evidence type="ECO:0000256" key="7">
    <source>
        <dbReference type="ARBA" id="ARBA00022840"/>
    </source>
</evidence>
<organism evidence="13 14">
    <name type="scientific">Pseudobacteriovorax antillogorgiicola</name>
    <dbReference type="NCBI Taxonomy" id="1513793"/>
    <lineage>
        <taxon>Bacteria</taxon>
        <taxon>Pseudomonadati</taxon>
        <taxon>Bdellovibrionota</taxon>
        <taxon>Oligoflexia</taxon>
        <taxon>Oligoflexales</taxon>
        <taxon>Pseudobacteriovoracaceae</taxon>
        <taxon>Pseudobacteriovorax</taxon>
    </lineage>
</organism>
<feature type="binding site" evidence="9">
    <location>
        <position position="240"/>
    </location>
    <ligand>
        <name>glycerol</name>
        <dbReference type="ChEBI" id="CHEBI:17754"/>
    </ligand>
</feature>
<feature type="binding site" evidence="9">
    <location>
        <position position="12"/>
    </location>
    <ligand>
        <name>ATP</name>
        <dbReference type="ChEBI" id="CHEBI:30616"/>
    </ligand>
</feature>
<keyword evidence="14" id="KW-1185">Reference proteome</keyword>
<evidence type="ECO:0000256" key="10">
    <source>
        <dbReference type="RuleBase" id="RU003733"/>
    </source>
</evidence>
<feature type="binding site" evidence="9">
    <location>
        <position position="82"/>
    </location>
    <ligand>
        <name>glycerol</name>
        <dbReference type="ChEBI" id="CHEBI:17754"/>
    </ligand>
</feature>
<dbReference type="OrthoDB" id="9812573at2"/>
<dbReference type="RefSeq" id="WP_132321932.1">
    <property type="nucleotide sequence ID" value="NZ_FWZT01000017.1"/>
</dbReference>
<dbReference type="InterPro" id="IPR000577">
    <property type="entry name" value="Carb_kinase_FGGY"/>
</dbReference>
<feature type="domain" description="Carbohydrate kinase FGGY N-terminal" evidence="11">
    <location>
        <begin position="5"/>
        <end position="247"/>
    </location>
</feature>
<feature type="binding site" evidence="9">
    <location>
        <position position="240"/>
    </location>
    <ligand>
        <name>sn-glycerol 3-phosphate</name>
        <dbReference type="ChEBI" id="CHEBI:57597"/>
    </ligand>
</feature>
<dbReference type="GO" id="GO:0019563">
    <property type="term" value="P:glycerol catabolic process"/>
    <property type="evidence" value="ECO:0007669"/>
    <property type="project" value="UniProtKB-UniRule"/>
</dbReference>
<evidence type="ECO:0000256" key="3">
    <source>
        <dbReference type="ARBA" id="ARBA00022679"/>
    </source>
</evidence>
<feature type="binding site" evidence="9">
    <location>
        <position position="410"/>
    </location>
    <ligand>
        <name>ADP</name>
        <dbReference type="ChEBI" id="CHEBI:456216"/>
    </ligand>
</feature>
<feature type="binding site" evidence="9">
    <location>
        <position position="81"/>
    </location>
    <ligand>
        <name>glycerol</name>
        <dbReference type="ChEBI" id="CHEBI:17754"/>
    </ligand>
</feature>
<dbReference type="Gene3D" id="3.30.420.40">
    <property type="match status" value="2"/>
</dbReference>
<feature type="binding site" evidence="9">
    <location>
        <position position="14"/>
    </location>
    <ligand>
        <name>ATP</name>
        <dbReference type="ChEBI" id="CHEBI:30616"/>
    </ligand>
</feature>
<dbReference type="SUPFAM" id="SSF53067">
    <property type="entry name" value="Actin-like ATPase domain"/>
    <property type="match status" value="2"/>
</dbReference>
<proteinExistence type="inferred from homology"/>
<accession>A0A1Y6CDG2</accession>
<dbReference type="NCBIfam" id="TIGR01311">
    <property type="entry name" value="glycerol_kin"/>
    <property type="match status" value="1"/>
</dbReference>
<dbReference type="STRING" id="1513793.SAMN06296036_117150"/>
<evidence type="ECO:0000256" key="8">
    <source>
        <dbReference type="ARBA" id="ARBA00052101"/>
    </source>
</evidence>
<dbReference type="AlphaFoldDB" id="A0A1Y6CDG2"/>
<dbReference type="InterPro" id="IPR005999">
    <property type="entry name" value="Glycerol_kin"/>
</dbReference>
<feature type="binding site" evidence="9">
    <location>
        <position position="406"/>
    </location>
    <ligand>
        <name>ATP</name>
        <dbReference type="ChEBI" id="CHEBI:30616"/>
    </ligand>
</feature>
<feature type="binding site" evidence="9">
    <location>
        <position position="12"/>
    </location>
    <ligand>
        <name>sn-glycerol 3-phosphate</name>
        <dbReference type="ChEBI" id="CHEBI:57597"/>
    </ligand>
</feature>
<evidence type="ECO:0000313" key="13">
    <source>
        <dbReference type="EMBL" id="SMF55662.1"/>
    </source>
</evidence>
<dbReference type="PROSITE" id="PS00933">
    <property type="entry name" value="FGGY_KINASES_1"/>
    <property type="match status" value="1"/>
</dbReference>
<dbReference type="GO" id="GO:0005829">
    <property type="term" value="C:cytosol"/>
    <property type="evidence" value="ECO:0007669"/>
    <property type="project" value="TreeGrafter"/>
</dbReference>
<comment type="pathway">
    <text evidence="1 9">Polyol metabolism; glycerol degradation via glycerol kinase pathway; sn-glycerol 3-phosphate from glycerol: step 1/1.</text>
</comment>
<dbReference type="Pfam" id="PF02782">
    <property type="entry name" value="FGGY_C"/>
    <property type="match status" value="1"/>
</dbReference>
<evidence type="ECO:0000256" key="9">
    <source>
        <dbReference type="HAMAP-Rule" id="MF_00186"/>
    </source>
</evidence>
<comment type="function">
    <text evidence="9">Key enzyme in the regulation of glycerol uptake and metabolism. Catalyzes the phosphorylation of glycerol to yield sn-glycerol 3-phosphate.</text>
</comment>
<feature type="binding site" evidence="9">
    <location>
        <position position="81"/>
    </location>
    <ligand>
        <name>sn-glycerol 3-phosphate</name>
        <dbReference type="ChEBI" id="CHEBI:57597"/>
    </ligand>
</feature>
<dbReference type="FunFam" id="3.30.420.40:FF:000007">
    <property type="entry name" value="Glycerol kinase"/>
    <property type="match status" value="1"/>
</dbReference>
<dbReference type="GO" id="GO:0005524">
    <property type="term" value="F:ATP binding"/>
    <property type="evidence" value="ECO:0007669"/>
    <property type="project" value="UniProtKB-UniRule"/>
</dbReference>
<keyword evidence="6 9" id="KW-0319">Glycerol metabolism</keyword>
<dbReference type="InterPro" id="IPR018484">
    <property type="entry name" value="FGGY_N"/>
</dbReference>
<evidence type="ECO:0000256" key="2">
    <source>
        <dbReference type="ARBA" id="ARBA00009156"/>
    </source>
</evidence>
<evidence type="ECO:0000259" key="11">
    <source>
        <dbReference type="Pfam" id="PF00370"/>
    </source>
</evidence>
<feature type="binding site" evidence="9">
    <location>
        <position position="305"/>
    </location>
    <ligand>
        <name>ATP</name>
        <dbReference type="ChEBI" id="CHEBI:30616"/>
    </ligand>
</feature>
<evidence type="ECO:0000259" key="12">
    <source>
        <dbReference type="Pfam" id="PF02782"/>
    </source>
</evidence>
<feature type="binding site" evidence="9">
    <location>
        <position position="309"/>
    </location>
    <ligand>
        <name>ATP</name>
        <dbReference type="ChEBI" id="CHEBI:30616"/>
    </ligand>
</feature>
<dbReference type="InterPro" id="IPR043129">
    <property type="entry name" value="ATPase_NBD"/>
</dbReference>
<gene>
    <name evidence="9" type="primary">glpK</name>
    <name evidence="13" type="ORF">SAMN06296036_117150</name>
</gene>
<feature type="binding site" evidence="9">
    <location>
        <position position="13"/>
    </location>
    <ligand>
        <name>ATP</name>
        <dbReference type="ChEBI" id="CHEBI:30616"/>
    </ligand>
</feature>
<feature type="binding site" evidence="9">
    <location>
        <position position="241"/>
    </location>
    <ligand>
        <name>glycerol</name>
        <dbReference type="ChEBI" id="CHEBI:17754"/>
    </ligand>
</feature>
<reference evidence="14" key="1">
    <citation type="submission" date="2017-04" db="EMBL/GenBank/DDBJ databases">
        <authorList>
            <person name="Varghese N."/>
            <person name="Submissions S."/>
        </authorList>
    </citation>
    <scope>NUCLEOTIDE SEQUENCE [LARGE SCALE GENOMIC DNA]</scope>
    <source>
        <strain evidence="14">RKEM611</strain>
    </source>
</reference>
<name>A0A1Y6CDG2_9BACT</name>
<dbReference type="Pfam" id="PF00370">
    <property type="entry name" value="FGGY_N"/>
    <property type="match status" value="1"/>
</dbReference>
<dbReference type="EC" id="2.7.1.30" evidence="9"/>
<keyword evidence="4 9" id="KW-0547">Nucleotide-binding</keyword>